<organism evidence="1 2">
    <name type="scientific">Microbacterium lemovicicum</name>
    <dbReference type="NCBI Taxonomy" id="1072463"/>
    <lineage>
        <taxon>Bacteria</taxon>
        <taxon>Bacillati</taxon>
        <taxon>Actinomycetota</taxon>
        <taxon>Actinomycetes</taxon>
        <taxon>Micrococcales</taxon>
        <taxon>Microbacteriaceae</taxon>
        <taxon>Microbacterium</taxon>
    </lineage>
</organism>
<dbReference type="EMBL" id="CP031423">
    <property type="protein sequence ID" value="AZS36384.1"/>
    <property type="molecule type" value="Genomic_DNA"/>
</dbReference>
<dbReference type="KEGG" id="mlv:CVS47_00985"/>
<evidence type="ECO:0000313" key="1">
    <source>
        <dbReference type="EMBL" id="AZS36384.1"/>
    </source>
</evidence>
<evidence type="ECO:0000313" key="2">
    <source>
        <dbReference type="Proteomes" id="UP000276888"/>
    </source>
</evidence>
<keyword evidence="2" id="KW-1185">Reference proteome</keyword>
<sequence>MIRSSPGRRVTYSEVVRRLALSLVAALVAGGVLAGCAIPTEKWTDPLPYGEFEDEALDAVNVYRVSDGVLEPEPSARAEEVWDAFREVAGERADQIREMRAGDSGDVDTAAYVSHDVDPRFWVLGVNLAYSRDPTMRETLVHEFAHMLSLSVDQVDIGRLDCTTFEIADGCARTQSYIVAFDDEFWKDYGPSAPAADNGDPEAASALYAEHEADFVTEYAATSVGEDFAETFVTFVAEPTPTGQDNSLVADKLRFFYGYPDLVAERDRIRSAAGY</sequence>
<dbReference type="AlphaFoldDB" id="A0A3Q9J024"/>
<reference evidence="1 2" key="1">
    <citation type="submission" date="2018-08" db="EMBL/GenBank/DDBJ databases">
        <title>Microbacterium lemovicicum sp. nov., a bacterium isolated from a natural uranium-rich soil.</title>
        <authorList>
            <person name="ORTET P."/>
        </authorList>
    </citation>
    <scope>NUCLEOTIDE SEQUENCE [LARGE SCALE GENOMIC DNA]</scope>
    <source>
        <strain evidence="1 2">Viu22</strain>
    </source>
</reference>
<dbReference type="Proteomes" id="UP000276888">
    <property type="component" value="Chromosome"/>
</dbReference>
<proteinExistence type="predicted"/>
<protein>
    <submittedName>
        <fullName evidence="1">Uncharacterized protein</fullName>
    </submittedName>
</protein>
<gene>
    <name evidence="1" type="ORF">CVS47_00985</name>
</gene>
<accession>A0A3Q9J024</accession>
<name>A0A3Q9J024_9MICO</name>